<evidence type="ECO:0000313" key="11">
    <source>
        <dbReference type="Proteomes" id="UP000178227"/>
    </source>
</evidence>
<evidence type="ECO:0000256" key="2">
    <source>
        <dbReference type="ARBA" id="ARBA00022555"/>
    </source>
</evidence>
<name>A0A1F8GDW7_9BACT</name>
<dbReference type="PRINTS" id="PR00060">
    <property type="entry name" value="RIBOSOMALL16"/>
</dbReference>
<dbReference type="AlphaFoldDB" id="A0A1F8GDW7"/>
<comment type="caution">
    <text evidence="10">The sequence shown here is derived from an EMBL/GenBank/DDBJ whole genome shotgun (WGS) entry which is preliminary data.</text>
</comment>
<comment type="similarity">
    <text evidence="1 6 7">Belongs to the universal ribosomal protein uL16 family.</text>
</comment>
<dbReference type="GO" id="GO:0019843">
    <property type="term" value="F:rRNA binding"/>
    <property type="evidence" value="ECO:0007669"/>
    <property type="project" value="UniProtKB-UniRule"/>
</dbReference>
<dbReference type="GO" id="GO:0000049">
    <property type="term" value="F:tRNA binding"/>
    <property type="evidence" value="ECO:0007669"/>
    <property type="project" value="UniProtKB-KW"/>
</dbReference>
<comment type="function">
    <text evidence="6 8">Binds 23S rRNA and is also seen to make contacts with the A and possibly P site tRNAs.</text>
</comment>
<dbReference type="Gene3D" id="3.90.1170.10">
    <property type="entry name" value="Ribosomal protein L10e/L16"/>
    <property type="match status" value="1"/>
</dbReference>
<keyword evidence="4 6" id="KW-0687">Ribonucleoprotein</keyword>
<dbReference type="GO" id="GO:0003735">
    <property type="term" value="F:structural constituent of ribosome"/>
    <property type="evidence" value="ECO:0007669"/>
    <property type="project" value="InterPro"/>
</dbReference>
<evidence type="ECO:0000313" key="10">
    <source>
        <dbReference type="EMBL" id="OGN23481.1"/>
    </source>
</evidence>
<evidence type="ECO:0000256" key="5">
    <source>
        <dbReference type="ARBA" id="ARBA00035198"/>
    </source>
</evidence>
<keyword evidence="6 8" id="KW-0694">RNA-binding</keyword>
<dbReference type="Pfam" id="PF00252">
    <property type="entry name" value="Ribosomal_L16"/>
    <property type="match status" value="1"/>
</dbReference>
<dbReference type="SUPFAM" id="SSF54686">
    <property type="entry name" value="Ribosomal protein L16p/L10e"/>
    <property type="match status" value="1"/>
</dbReference>
<reference evidence="10 11" key="1">
    <citation type="journal article" date="2016" name="Nat. Commun.">
        <title>Thousands of microbial genomes shed light on interconnected biogeochemical processes in an aquifer system.</title>
        <authorList>
            <person name="Anantharaman K."/>
            <person name="Brown C.T."/>
            <person name="Hug L.A."/>
            <person name="Sharon I."/>
            <person name="Castelle C.J."/>
            <person name="Probst A.J."/>
            <person name="Thomas B.C."/>
            <person name="Singh A."/>
            <person name="Wilkins M.J."/>
            <person name="Karaoz U."/>
            <person name="Brodie E.L."/>
            <person name="Williams K.H."/>
            <person name="Hubbard S.S."/>
            <person name="Banfield J.F."/>
        </authorList>
    </citation>
    <scope>NUCLEOTIDE SEQUENCE [LARGE SCALE GENOMIC DNA]</scope>
</reference>
<dbReference type="InterPro" id="IPR047873">
    <property type="entry name" value="Ribosomal_uL16"/>
</dbReference>
<dbReference type="NCBIfam" id="TIGR01164">
    <property type="entry name" value="rplP_bact"/>
    <property type="match status" value="1"/>
</dbReference>
<proteinExistence type="inferred from homology"/>
<evidence type="ECO:0000256" key="3">
    <source>
        <dbReference type="ARBA" id="ARBA00022980"/>
    </source>
</evidence>
<dbReference type="GO" id="GO:0006412">
    <property type="term" value="P:translation"/>
    <property type="evidence" value="ECO:0007669"/>
    <property type="project" value="UniProtKB-UniRule"/>
</dbReference>
<evidence type="ECO:0000256" key="9">
    <source>
        <dbReference type="SAM" id="MobiDB-lite"/>
    </source>
</evidence>
<sequence length="134" mass="15010">MLQPSRVKHTKVHKGKLKNRTSRGAELSFGTFGLKSEESSWLKSNQLESARKVMARFIQRGGKIWTRVFPDKPRTSKSSEVGMGGGRGALSHFVVPVEAGRMIFEIDGLSEEQAREALRLAAHKLPIKVRIVKR</sequence>
<organism evidence="10 11">
    <name type="scientific">Candidatus Yanofskybacteria bacterium RIFCSPLOWO2_01_FULL_42_49</name>
    <dbReference type="NCBI Taxonomy" id="1802694"/>
    <lineage>
        <taxon>Bacteria</taxon>
        <taxon>Candidatus Yanofskyibacteriota</taxon>
    </lineage>
</organism>
<dbReference type="GO" id="GO:0022625">
    <property type="term" value="C:cytosolic large ribosomal subunit"/>
    <property type="evidence" value="ECO:0007669"/>
    <property type="project" value="TreeGrafter"/>
</dbReference>
<dbReference type="PANTHER" id="PTHR12220:SF13">
    <property type="entry name" value="LARGE RIBOSOMAL SUBUNIT PROTEIN UL16M"/>
    <property type="match status" value="1"/>
</dbReference>
<dbReference type="STRING" id="1802694.A2918_00285"/>
<dbReference type="PANTHER" id="PTHR12220">
    <property type="entry name" value="50S/60S RIBOSOMAL PROTEIN L16"/>
    <property type="match status" value="1"/>
</dbReference>
<evidence type="ECO:0000256" key="4">
    <source>
        <dbReference type="ARBA" id="ARBA00023274"/>
    </source>
</evidence>
<evidence type="ECO:0000256" key="6">
    <source>
        <dbReference type="HAMAP-Rule" id="MF_01342"/>
    </source>
</evidence>
<dbReference type="InterPro" id="IPR016180">
    <property type="entry name" value="Ribosomal_uL16_dom"/>
</dbReference>
<feature type="region of interest" description="Disordered" evidence="9">
    <location>
        <begin position="1"/>
        <end position="20"/>
    </location>
</feature>
<dbReference type="FunFam" id="3.90.1170.10:FF:000001">
    <property type="entry name" value="50S ribosomal protein L16"/>
    <property type="match status" value="1"/>
</dbReference>
<accession>A0A1F8GDW7</accession>
<keyword evidence="6 8" id="KW-0699">rRNA-binding</keyword>
<gene>
    <name evidence="6" type="primary">rplP</name>
    <name evidence="10" type="ORF">A2918_00285</name>
</gene>
<dbReference type="EMBL" id="MGKI01000002">
    <property type="protein sequence ID" value="OGN23481.1"/>
    <property type="molecule type" value="Genomic_DNA"/>
</dbReference>
<evidence type="ECO:0000256" key="7">
    <source>
        <dbReference type="RuleBase" id="RU004413"/>
    </source>
</evidence>
<comment type="subunit">
    <text evidence="6 8">Part of the 50S ribosomal subunit.</text>
</comment>
<dbReference type="HAMAP" id="MF_01342">
    <property type="entry name" value="Ribosomal_uL16"/>
    <property type="match status" value="1"/>
</dbReference>
<protein>
    <recommendedName>
        <fullName evidence="5 6">Large ribosomal subunit protein uL16</fullName>
    </recommendedName>
</protein>
<dbReference type="CDD" id="cd01433">
    <property type="entry name" value="Ribosomal_L16_L10e"/>
    <property type="match status" value="1"/>
</dbReference>
<evidence type="ECO:0000256" key="1">
    <source>
        <dbReference type="ARBA" id="ARBA00008931"/>
    </source>
</evidence>
<dbReference type="Proteomes" id="UP000178227">
    <property type="component" value="Unassembled WGS sequence"/>
</dbReference>
<dbReference type="InterPro" id="IPR036920">
    <property type="entry name" value="Ribosomal_uL16_sf"/>
</dbReference>
<evidence type="ECO:0000256" key="8">
    <source>
        <dbReference type="RuleBase" id="RU004414"/>
    </source>
</evidence>
<dbReference type="InterPro" id="IPR000114">
    <property type="entry name" value="Ribosomal_uL16_bact-type"/>
</dbReference>
<keyword evidence="2 6" id="KW-0820">tRNA-binding</keyword>
<keyword evidence="3 6" id="KW-0689">Ribosomal protein</keyword>